<organism evidence="1 2">
    <name type="scientific">Danio rerio</name>
    <name type="common">Zebrafish</name>
    <name type="synonym">Brachydanio rerio</name>
    <dbReference type="NCBI Taxonomy" id="7955"/>
    <lineage>
        <taxon>Eukaryota</taxon>
        <taxon>Metazoa</taxon>
        <taxon>Chordata</taxon>
        <taxon>Craniata</taxon>
        <taxon>Vertebrata</taxon>
        <taxon>Euteleostomi</taxon>
        <taxon>Actinopterygii</taxon>
        <taxon>Neopterygii</taxon>
        <taxon>Teleostei</taxon>
        <taxon>Ostariophysi</taxon>
        <taxon>Cypriniformes</taxon>
        <taxon>Danionidae</taxon>
        <taxon>Danioninae</taxon>
        <taxon>Danio</taxon>
    </lineage>
</organism>
<keyword evidence="1" id="KW-1185">Reference proteome</keyword>
<sequence length="642" mass="73952">MCSCFTLFIVLYLLNMPDESFGEMFTSMLSVNQAVSAERKLIDHLIIYIEHEAQRLEDIKRFFSRVTSLHDGIYNEPSDPIANPIAAFKLVKRLKSEWLNVVHSTEAEENIKVLREDYRRMESSLPKLEDLRGAAHGLMRLQDVYNLHVESLVRGHFQQISDPVDFYKLSVSDMLSGDDCFLVGKVAYDLEDYYHSVLWFEEAVRLFRGTEWSPENEGTLEDALDHLAFSHFKEIKNQLKTWITSPHRRCFFQADLNSKTGNISHALSLSRELLLHDPMNRRVHFNVEKYEKLLNENLPATSSGLTLKRPDGIYLRTRNAYEQLCQTKGSQPKHFENPSLFCDYFTNGSPALFLQPIRREIISLQPYVVLFHGFVTQAEAKNIRKYAMPGLRRSVVASGMNQATAEYRISKSAWLKESAHEVVGKLDQRITLVTGLNVQPPYAEYLQVVNYGIGGHYEPHFDHATSDSSPLYRLKTGNRVATIMIYLSPVQAGGSTAFIYANFSVPVVQNAALFWWNLHKNGQGNVDTLHAGCPVIVGNKWGMFKNKNFHKVTCTAVTNIVHPKIIILSSSTHSPLVQILFKFFSYVQHNRTYTEEWWKPLLYILYFDLYNGCQWLLFFNILQKILFCLHPKKETHKSLELF</sequence>
<name>A0AC58HC21_DANRE</name>
<dbReference type="RefSeq" id="XP_073779537.1">
    <property type="nucleotide sequence ID" value="XM_073923436.1"/>
</dbReference>
<evidence type="ECO:0000313" key="2">
    <source>
        <dbReference type="RefSeq" id="XP_073779537.1"/>
    </source>
</evidence>
<protein>
    <submittedName>
        <fullName evidence="2">Prolyl 4-hydroxylase subunit alpha-3 isoform X17</fullName>
    </submittedName>
</protein>
<proteinExistence type="predicted"/>
<dbReference type="Proteomes" id="UP000000437">
    <property type="component" value="Chromosome 15"/>
</dbReference>
<reference evidence="2" key="1">
    <citation type="submission" date="2025-08" db="UniProtKB">
        <authorList>
            <consortium name="RefSeq"/>
        </authorList>
    </citation>
    <scope>IDENTIFICATION</scope>
    <source>
        <strain evidence="2">Tuebingen</strain>
        <tissue evidence="2">Fibroblasts and whole tissue</tissue>
    </source>
</reference>
<evidence type="ECO:0000313" key="1">
    <source>
        <dbReference type="Proteomes" id="UP000000437"/>
    </source>
</evidence>
<gene>
    <name evidence="2" type="primary">p4ha3</name>
</gene>
<accession>A0AC58HC21</accession>